<protein>
    <submittedName>
        <fullName evidence="2">Sporulation protein YpjB</fullName>
    </submittedName>
</protein>
<feature type="transmembrane region" description="Helical" evidence="1">
    <location>
        <begin position="198"/>
        <end position="219"/>
    </location>
</feature>
<keyword evidence="1" id="KW-0472">Membrane</keyword>
<dbReference type="RefSeq" id="WP_245033276.1">
    <property type="nucleotide sequence ID" value="NZ_CP095075.1"/>
</dbReference>
<evidence type="ECO:0000313" key="3">
    <source>
        <dbReference type="Proteomes" id="UP000830326"/>
    </source>
</evidence>
<keyword evidence="3" id="KW-1185">Reference proteome</keyword>
<dbReference type="Proteomes" id="UP000830326">
    <property type="component" value="Chromosome"/>
</dbReference>
<keyword evidence="1" id="KW-1133">Transmembrane helix</keyword>
<dbReference type="EMBL" id="CP095075">
    <property type="protein sequence ID" value="UOR12476.1"/>
    <property type="molecule type" value="Genomic_DNA"/>
</dbReference>
<dbReference type="InterPro" id="IPR014231">
    <property type="entry name" value="Spore_YpjB"/>
</dbReference>
<proteinExistence type="predicted"/>
<reference evidence="2" key="1">
    <citation type="submission" date="2022-04" db="EMBL/GenBank/DDBJ databases">
        <title>Halobacillus sp. isolated from saltern.</title>
        <authorList>
            <person name="Won M."/>
            <person name="Lee C.-M."/>
            <person name="Woen H.-Y."/>
            <person name="Kwon S.-W."/>
        </authorList>
    </citation>
    <scope>NUCLEOTIDE SEQUENCE</scope>
    <source>
        <strain evidence="2">SSHM10-5</strain>
    </source>
</reference>
<dbReference type="Pfam" id="PF09577">
    <property type="entry name" value="Spore_YpjB"/>
    <property type="match status" value="1"/>
</dbReference>
<name>A0ABY4HC58_9BACI</name>
<gene>
    <name evidence="2" type="ORF">MUO15_02865</name>
</gene>
<keyword evidence="1" id="KW-0812">Transmembrane</keyword>
<sequence>MGRAILICFVVSLSLWIPSNDHHKFIHAEQNTWSSFTEQYRHLFHDEKYELANRMLNNRQKEMEQYISTLSYQHQETFNKLLYPIITIQSDKQKMEVEKFLSFMNAMGSDHPQKYARQELKSLRNQLNQTDQDRSSIVSNWNALVPTLQLYFDQGELSVVTNSMIVFGNSETLAAKQEVVRRLDKLLEDKPSVISYDAFIWTAAIIGCTILITLVYVAARKYVAEKKEKKAGDKLNS</sequence>
<evidence type="ECO:0000313" key="2">
    <source>
        <dbReference type="EMBL" id="UOR12476.1"/>
    </source>
</evidence>
<organism evidence="2 3">
    <name type="scientific">Halobacillus amylolyticus</name>
    <dbReference type="NCBI Taxonomy" id="2932259"/>
    <lineage>
        <taxon>Bacteria</taxon>
        <taxon>Bacillati</taxon>
        <taxon>Bacillota</taxon>
        <taxon>Bacilli</taxon>
        <taxon>Bacillales</taxon>
        <taxon>Bacillaceae</taxon>
        <taxon>Halobacillus</taxon>
    </lineage>
</organism>
<accession>A0ABY4HC58</accession>
<evidence type="ECO:0000256" key="1">
    <source>
        <dbReference type="SAM" id="Phobius"/>
    </source>
</evidence>